<comment type="caution">
    <text evidence="3">The sequence shown here is derived from an EMBL/GenBank/DDBJ whole genome shotgun (WGS) entry which is preliminary data.</text>
</comment>
<evidence type="ECO:0000313" key="3">
    <source>
        <dbReference type="EMBL" id="KUM90377.1"/>
    </source>
</evidence>
<organism evidence="3 4">
    <name type="scientific">Streptomyces pseudovenezuelae</name>
    <dbReference type="NCBI Taxonomy" id="67350"/>
    <lineage>
        <taxon>Bacteria</taxon>
        <taxon>Bacillati</taxon>
        <taxon>Actinomycetota</taxon>
        <taxon>Actinomycetes</taxon>
        <taxon>Kitasatosporales</taxon>
        <taxon>Streptomycetaceae</taxon>
        <taxon>Streptomyces</taxon>
        <taxon>Streptomyces aurantiacus group</taxon>
    </lineage>
</organism>
<dbReference type="InterPro" id="IPR038718">
    <property type="entry name" value="SNF2-like_sf"/>
</dbReference>
<dbReference type="SMART" id="SM00487">
    <property type="entry name" value="DEXDc"/>
    <property type="match status" value="1"/>
</dbReference>
<dbReference type="PANTHER" id="PTHR10799">
    <property type="entry name" value="SNF2/RAD54 HELICASE FAMILY"/>
    <property type="match status" value="1"/>
</dbReference>
<evidence type="ECO:0000259" key="2">
    <source>
        <dbReference type="PROSITE" id="PS51192"/>
    </source>
</evidence>
<gene>
    <name evidence="3" type="ORF">AQI94_00780</name>
</gene>
<dbReference type="EMBL" id="LMWM01000003">
    <property type="protein sequence ID" value="KUM90377.1"/>
    <property type="molecule type" value="Genomic_DNA"/>
</dbReference>
<dbReference type="GO" id="GO:0016787">
    <property type="term" value="F:hydrolase activity"/>
    <property type="evidence" value="ECO:0007669"/>
    <property type="project" value="UniProtKB-KW"/>
</dbReference>
<feature type="domain" description="Helicase ATP-binding" evidence="2">
    <location>
        <begin position="133"/>
        <end position="294"/>
    </location>
</feature>
<proteinExistence type="predicted"/>
<dbReference type="InterPro" id="IPR000330">
    <property type="entry name" value="SNF2_N"/>
</dbReference>
<keyword evidence="3" id="KW-0547">Nucleotide-binding</keyword>
<dbReference type="RefSeq" id="WP_031041809.1">
    <property type="nucleotide sequence ID" value="NZ_JBIVKX010000098.1"/>
</dbReference>
<evidence type="ECO:0000256" key="1">
    <source>
        <dbReference type="ARBA" id="ARBA00022801"/>
    </source>
</evidence>
<dbReference type="InterPro" id="IPR001650">
    <property type="entry name" value="Helicase_C-like"/>
</dbReference>
<name>A0A101NC69_9ACTN</name>
<dbReference type="Pfam" id="PF00176">
    <property type="entry name" value="SNF2-rel_dom"/>
    <property type="match status" value="1"/>
</dbReference>
<dbReference type="InterPro" id="IPR014001">
    <property type="entry name" value="Helicase_ATP-bd"/>
</dbReference>
<dbReference type="SUPFAM" id="SSF52540">
    <property type="entry name" value="P-loop containing nucleoside triphosphate hydrolases"/>
    <property type="match status" value="2"/>
</dbReference>
<evidence type="ECO:0000313" key="4">
    <source>
        <dbReference type="Proteomes" id="UP000053039"/>
    </source>
</evidence>
<dbReference type="SMART" id="SM00490">
    <property type="entry name" value="HELICc"/>
    <property type="match status" value="1"/>
</dbReference>
<keyword evidence="3" id="KW-0347">Helicase</keyword>
<dbReference type="GO" id="GO:0004386">
    <property type="term" value="F:helicase activity"/>
    <property type="evidence" value="ECO:0007669"/>
    <property type="project" value="UniProtKB-KW"/>
</dbReference>
<dbReference type="OrthoDB" id="9814088at2"/>
<dbReference type="InterPro" id="IPR049730">
    <property type="entry name" value="SNF2/RAD54-like_C"/>
</dbReference>
<accession>A0A101NC69</accession>
<dbReference type="InterPro" id="IPR027417">
    <property type="entry name" value="P-loop_NTPase"/>
</dbReference>
<keyword evidence="1" id="KW-0378">Hydrolase</keyword>
<dbReference type="Proteomes" id="UP000053039">
    <property type="component" value="Unassembled WGS sequence"/>
</dbReference>
<dbReference type="Gene3D" id="3.40.50.300">
    <property type="entry name" value="P-loop containing nucleotide triphosphate hydrolases"/>
    <property type="match status" value="1"/>
</dbReference>
<dbReference type="GO" id="GO:0005524">
    <property type="term" value="F:ATP binding"/>
    <property type="evidence" value="ECO:0007669"/>
    <property type="project" value="InterPro"/>
</dbReference>
<dbReference type="AlphaFoldDB" id="A0A101NC69"/>
<dbReference type="CDD" id="cd18793">
    <property type="entry name" value="SF2_C_SNF"/>
    <property type="match status" value="1"/>
</dbReference>
<dbReference type="Pfam" id="PF00271">
    <property type="entry name" value="Helicase_C"/>
    <property type="match status" value="1"/>
</dbReference>
<dbReference type="PROSITE" id="PS51192">
    <property type="entry name" value="HELICASE_ATP_BIND_1"/>
    <property type="match status" value="1"/>
</dbReference>
<keyword evidence="3" id="KW-0067">ATP-binding</keyword>
<sequence length="614" mass="66995">MAGQPPAPSLEIGFGDGVTRARLRAGNGYEADLRRLALRFQSSVQRSPGTLEVEIDDLLTNLVSLATWPEPNSVSWDPQLAALATDSAVDAQTVAKRLDPTAGPDGEVDPDEVGNLLGSDWVADLTSFQRRDIAKLLSLRHGANFSVPGAGKTRVGLAVFHALRKTKGIERLLVVGPKSCYESWKFENRQCLNEPLRMDVFSRDADPAADALIVNYERLRQDGVVNELGRWLAARPSMLLLDEAHRMKRGADGTDGAACLALGPRSRHRLILTGTPAPNGVKDLENLFGFVWPGHGRQKVIQAVAGGDLAKASQVLRPLFTRTTKGELGLPPVSTNLRTVPMPPLHNEVYEALVGRFSARAAGSESDFLALGKIIVYMLMAATSPALLAVGTTRHEPLSYRVPPLSVPEGTPLFDLMRDLPSYEMSPKYREVLDIVSKNAARGRKTLVWSTFVRSLNTLDHMLGEFSPALVYGGLGDADREEAIKRFRNDPDCMVLLSNPGTLGEGISLHHHCHDAVYVDRDFAAGRFLQSLDRIHRLGLAPETETRITVLASEGTIDEIVDQRLSDKLHFMGSILDDPAVRQLADLEEESPEGGGLDHRDLQALMGHLRARAA</sequence>
<dbReference type="Gene3D" id="3.40.50.10810">
    <property type="entry name" value="Tandem AAA-ATPase domain"/>
    <property type="match status" value="1"/>
</dbReference>
<protein>
    <submittedName>
        <fullName evidence="3">DNA helicase</fullName>
    </submittedName>
</protein>
<reference evidence="3 4" key="1">
    <citation type="submission" date="2015-10" db="EMBL/GenBank/DDBJ databases">
        <title>Draft genome sequence of Streptomyces pseudovenezuelae DSM 40212, type strain for the species Streptomyces pseudovenezuelae.</title>
        <authorList>
            <person name="Ruckert C."/>
            <person name="Winkler A."/>
            <person name="Kalinowski J."/>
            <person name="Kampfer P."/>
            <person name="Glaeser S."/>
        </authorList>
    </citation>
    <scope>NUCLEOTIDE SEQUENCE [LARGE SCALE GENOMIC DNA]</scope>
    <source>
        <strain evidence="3 4">DSM 40212</strain>
    </source>
</reference>